<organism evidence="2 3">
    <name type="scientific">Chryseobacterium indoltheticum</name>
    <dbReference type="NCBI Taxonomy" id="254"/>
    <lineage>
        <taxon>Bacteria</taxon>
        <taxon>Pseudomonadati</taxon>
        <taxon>Bacteroidota</taxon>
        <taxon>Flavobacteriia</taxon>
        <taxon>Flavobacteriales</taxon>
        <taxon>Weeksellaceae</taxon>
        <taxon>Chryseobacterium group</taxon>
        <taxon>Chryseobacterium</taxon>
    </lineage>
</organism>
<dbReference type="EMBL" id="UFVR01000004">
    <property type="protein sequence ID" value="SUX45779.1"/>
    <property type="molecule type" value="Genomic_DNA"/>
</dbReference>
<name>A0A381FGU1_9FLAO</name>
<dbReference type="RefSeq" id="WP_147293583.1">
    <property type="nucleotide sequence ID" value="NZ_UFVR01000004.1"/>
</dbReference>
<keyword evidence="1" id="KW-1133">Transmembrane helix</keyword>
<gene>
    <name evidence="2" type="ORF">NCTC13532_01417</name>
</gene>
<sequence length="156" mass="18457">MFDSILSYFFPAIILSLMISVIYFFFEKRKIIKNYSVSNSKYLKNIRGLIISDGGYLKKKIQLCSFDLLINDNTIFIFPKSFYIIPMRKINLIFSNSDKKLTRSTILLREMKISNQSVDLISYPNYLQSKGRIIRLQNLTTEQISFFEEIKKNKNY</sequence>
<dbReference type="AlphaFoldDB" id="A0A381FGU1"/>
<accession>A0A381FGU1</accession>
<dbReference type="STRING" id="254.SAMN05421682_11517"/>
<keyword evidence="1" id="KW-0472">Membrane</keyword>
<evidence type="ECO:0000313" key="3">
    <source>
        <dbReference type="Proteomes" id="UP000254282"/>
    </source>
</evidence>
<dbReference type="Proteomes" id="UP000254282">
    <property type="component" value="Unassembled WGS sequence"/>
</dbReference>
<evidence type="ECO:0000256" key="1">
    <source>
        <dbReference type="SAM" id="Phobius"/>
    </source>
</evidence>
<evidence type="ECO:0000313" key="2">
    <source>
        <dbReference type="EMBL" id="SUX45779.1"/>
    </source>
</evidence>
<feature type="transmembrane region" description="Helical" evidence="1">
    <location>
        <begin position="6"/>
        <end position="26"/>
    </location>
</feature>
<protein>
    <submittedName>
        <fullName evidence="2">Uncharacterized protein</fullName>
    </submittedName>
</protein>
<keyword evidence="1" id="KW-0812">Transmembrane</keyword>
<proteinExistence type="predicted"/>
<reference evidence="2 3" key="1">
    <citation type="submission" date="2018-06" db="EMBL/GenBank/DDBJ databases">
        <authorList>
            <consortium name="Pathogen Informatics"/>
            <person name="Doyle S."/>
        </authorList>
    </citation>
    <scope>NUCLEOTIDE SEQUENCE [LARGE SCALE GENOMIC DNA]</scope>
    <source>
        <strain evidence="2 3">NCTC13532</strain>
    </source>
</reference>